<dbReference type="EMBL" id="CP059275">
    <property type="protein sequence ID" value="QLQ62071.1"/>
    <property type="molecule type" value="Genomic_DNA"/>
</dbReference>
<evidence type="ECO:0000313" key="2">
    <source>
        <dbReference type="Proteomes" id="UP000510868"/>
    </source>
</evidence>
<organism evidence="1 2">
    <name type="scientific">Limosilactobacillus reuteri</name>
    <name type="common">Lactobacillus reuteri</name>
    <dbReference type="NCBI Taxonomy" id="1598"/>
    <lineage>
        <taxon>Bacteria</taxon>
        <taxon>Bacillati</taxon>
        <taxon>Bacillota</taxon>
        <taxon>Bacilli</taxon>
        <taxon>Lactobacillales</taxon>
        <taxon>Lactobacillaceae</taxon>
        <taxon>Limosilactobacillus</taxon>
    </lineage>
</organism>
<gene>
    <name evidence="1" type="ORF">HHK02_01730</name>
</gene>
<proteinExistence type="predicted"/>
<evidence type="ECO:0000313" key="1">
    <source>
        <dbReference type="EMBL" id="QLQ62071.1"/>
    </source>
</evidence>
<dbReference type="RefSeq" id="WP_181462689.1">
    <property type="nucleotide sequence ID" value="NZ_CP059275.1"/>
</dbReference>
<accession>A0A7L6BIL4</accession>
<name>A0A7L6BIL4_LIMRT</name>
<reference evidence="1 2" key="1">
    <citation type="submission" date="2020-07" db="EMBL/GenBank/DDBJ databases">
        <title>Genome sequence of Lactobacillus reuteri CNEI-KCA3 isolated from the faeces of a reared-broiler chicken, South-East Nigeria, reveals presence of CRISPR arrays.</title>
        <authorList>
            <person name="Anukam K.C."/>
            <person name="Ibezim C.N."/>
            <person name="BeecK W.V."/>
            <person name="Allonsius C."/>
            <person name="Broek M.D."/>
            <person name="Tuyaerts I."/>
            <person name="Attama A."/>
            <person name="Esimone C.O."/>
            <person name="Lebeer S."/>
        </authorList>
    </citation>
    <scope>NUCLEOTIDE SEQUENCE [LARGE SCALE GENOMIC DNA]</scope>
    <source>
        <strain evidence="1 2">CNEI-KCA3</strain>
    </source>
</reference>
<dbReference type="Proteomes" id="UP000510868">
    <property type="component" value="Chromosome"/>
</dbReference>
<dbReference type="AlphaFoldDB" id="A0A7L6BIL4"/>
<sequence length="103" mass="12190">MGVSFISKNGEIDPEVYELIQNWLIKTSFFKSKLNEIQSDQLQNWQSCWVNHPFRDSTNLNFEDAYFTSDVNKITSGERNMIKTWFELGLFTKEDLVFCHVKK</sequence>
<protein>
    <submittedName>
        <fullName evidence="1">Uncharacterized protein</fullName>
    </submittedName>
</protein>